<name>C3N6R0_SACI7</name>
<organism evidence="1 2">
    <name type="scientific">Saccharolobus islandicus (strain Y.G.57.14 / Yellowstone #1)</name>
    <name type="common">Sulfolobus islandicus</name>
    <dbReference type="NCBI Taxonomy" id="439386"/>
    <lineage>
        <taxon>Archaea</taxon>
        <taxon>Thermoproteota</taxon>
        <taxon>Thermoprotei</taxon>
        <taxon>Sulfolobales</taxon>
        <taxon>Sulfolobaceae</taxon>
        <taxon>Saccharolobus</taxon>
    </lineage>
</organism>
<gene>
    <name evidence="1" type="ordered locus">YG5714_3037</name>
</gene>
<evidence type="ECO:0000313" key="1">
    <source>
        <dbReference type="EMBL" id="ACP45904.1"/>
    </source>
</evidence>
<sequence>MLNNNAFLINSSSTFSFLIASIKLLTSSSVSRIISPSSTLAISFH</sequence>
<dbReference type="AlphaFoldDB" id="C3N6R0"/>
<reference evidence="1 2" key="1">
    <citation type="journal article" date="2009" name="Proc. Natl. Acad. Sci. U.S.A.">
        <title>Biogeography of the Sulfolobus islandicus pan-genome.</title>
        <authorList>
            <person name="Reno M.L."/>
            <person name="Held N.L."/>
            <person name="Fields C.J."/>
            <person name="Burke P.V."/>
            <person name="Whitaker R.J."/>
        </authorList>
    </citation>
    <scope>NUCLEOTIDE SEQUENCE [LARGE SCALE GENOMIC DNA]</scope>
    <source>
        <strain evidence="2">Y.G.57.14 / Yellowstone #1</strain>
    </source>
</reference>
<proteinExistence type="predicted"/>
<accession>C3N6R0</accession>
<dbReference type="Proteomes" id="UP000002308">
    <property type="component" value="Chromosome"/>
</dbReference>
<protein>
    <submittedName>
        <fullName evidence="1">Uncharacterized protein</fullName>
    </submittedName>
</protein>
<dbReference type="KEGG" id="siy:YG5714_3037"/>
<dbReference type="EMBL" id="CP001403">
    <property type="protein sequence ID" value="ACP45904.1"/>
    <property type="molecule type" value="Genomic_DNA"/>
</dbReference>
<evidence type="ECO:0000313" key="2">
    <source>
        <dbReference type="Proteomes" id="UP000002308"/>
    </source>
</evidence>
<dbReference type="HOGENOM" id="CLU_3194683_0_0_2"/>